<dbReference type="InterPro" id="IPR043502">
    <property type="entry name" value="DNA/RNA_pol_sf"/>
</dbReference>
<dbReference type="InterPro" id="IPR043128">
    <property type="entry name" value="Rev_trsase/Diguanyl_cyclase"/>
</dbReference>
<dbReference type="Pfam" id="PF18701">
    <property type="entry name" value="DUF5641"/>
    <property type="match status" value="1"/>
</dbReference>
<dbReference type="InterPro" id="IPR012337">
    <property type="entry name" value="RNaseH-like_sf"/>
</dbReference>
<dbReference type="EMBL" id="BGPR01105749">
    <property type="protein sequence ID" value="GBM74098.1"/>
    <property type="molecule type" value="Genomic_DNA"/>
</dbReference>
<dbReference type="GO" id="GO:0015074">
    <property type="term" value="P:DNA integration"/>
    <property type="evidence" value="ECO:0007669"/>
    <property type="project" value="InterPro"/>
</dbReference>
<dbReference type="InterPro" id="IPR008042">
    <property type="entry name" value="Retrotrans_Pao"/>
</dbReference>
<dbReference type="Pfam" id="PF05380">
    <property type="entry name" value="Peptidase_A17"/>
    <property type="match status" value="1"/>
</dbReference>
<evidence type="ECO:0000313" key="4">
    <source>
        <dbReference type="EMBL" id="GBN85052.1"/>
    </source>
</evidence>
<dbReference type="InterPro" id="IPR040676">
    <property type="entry name" value="DUF5641"/>
</dbReference>
<dbReference type="PANTHER" id="PTHR47331:SF1">
    <property type="entry name" value="GAG-LIKE PROTEIN"/>
    <property type="match status" value="1"/>
</dbReference>
<dbReference type="Proteomes" id="UP000499080">
    <property type="component" value="Unassembled WGS sequence"/>
</dbReference>
<evidence type="ECO:0000313" key="5">
    <source>
        <dbReference type="Proteomes" id="UP000499080"/>
    </source>
</evidence>
<feature type="domain" description="Integrase catalytic" evidence="1">
    <location>
        <begin position="1216"/>
        <end position="1404"/>
    </location>
</feature>
<dbReference type="GO" id="GO:0003676">
    <property type="term" value="F:nucleic acid binding"/>
    <property type="evidence" value="ECO:0007669"/>
    <property type="project" value="InterPro"/>
</dbReference>
<evidence type="ECO:0000313" key="2">
    <source>
        <dbReference type="EMBL" id="GBM74097.1"/>
    </source>
</evidence>
<dbReference type="EMBL" id="BGPR01105748">
    <property type="protein sequence ID" value="GBM74097.1"/>
    <property type="molecule type" value="Genomic_DNA"/>
</dbReference>
<dbReference type="Gene3D" id="3.30.420.10">
    <property type="entry name" value="Ribonuclease H-like superfamily/Ribonuclease H"/>
    <property type="match status" value="1"/>
</dbReference>
<protein>
    <recommendedName>
        <fullName evidence="1">Integrase catalytic domain-containing protein</fullName>
    </recommendedName>
</protein>
<dbReference type="Gene3D" id="3.10.10.10">
    <property type="entry name" value="HIV Type 1 Reverse Transcriptase, subunit A, domain 1"/>
    <property type="match status" value="1"/>
</dbReference>
<accession>A0A4Y2SA27</accession>
<organism evidence="4 5">
    <name type="scientific">Araneus ventricosus</name>
    <name type="common">Orbweaver spider</name>
    <name type="synonym">Epeira ventricosa</name>
    <dbReference type="NCBI Taxonomy" id="182803"/>
    <lineage>
        <taxon>Eukaryota</taxon>
        <taxon>Metazoa</taxon>
        <taxon>Ecdysozoa</taxon>
        <taxon>Arthropoda</taxon>
        <taxon>Chelicerata</taxon>
        <taxon>Arachnida</taxon>
        <taxon>Araneae</taxon>
        <taxon>Araneomorphae</taxon>
        <taxon>Entelegynae</taxon>
        <taxon>Araneoidea</taxon>
        <taxon>Araneidae</taxon>
        <taxon>Araneus</taxon>
    </lineage>
</organism>
<dbReference type="InterPro" id="IPR005312">
    <property type="entry name" value="DUF1759"/>
</dbReference>
<reference evidence="4 5" key="1">
    <citation type="journal article" date="2019" name="Sci. Rep.">
        <title>Orb-weaving spider Araneus ventricosus genome elucidates the spidroin gene catalogue.</title>
        <authorList>
            <person name="Kono N."/>
            <person name="Nakamura H."/>
            <person name="Ohtoshi R."/>
            <person name="Moran D.A.P."/>
            <person name="Shinohara A."/>
            <person name="Yoshida Y."/>
            <person name="Fujiwara M."/>
            <person name="Mori M."/>
            <person name="Tomita M."/>
            <person name="Arakawa K."/>
        </authorList>
    </citation>
    <scope>NUCLEOTIDE SEQUENCE [LARGE SCALE GENOMIC DNA]</scope>
</reference>
<dbReference type="InterPro" id="IPR001584">
    <property type="entry name" value="Integrase_cat-core"/>
</dbReference>
<proteinExistence type="predicted"/>
<gene>
    <name evidence="4" type="ORF">AVEN_120621_1</name>
    <name evidence="2" type="ORF">AVEN_126638_1</name>
    <name evidence="3" type="ORF">AVEN_135345_1</name>
</gene>
<dbReference type="PROSITE" id="PS50994">
    <property type="entry name" value="INTEGRASE"/>
    <property type="match status" value="1"/>
</dbReference>
<dbReference type="OrthoDB" id="6420999at2759"/>
<dbReference type="SUPFAM" id="SSF56672">
    <property type="entry name" value="DNA/RNA polymerases"/>
    <property type="match status" value="1"/>
</dbReference>
<dbReference type="InterPro" id="IPR036397">
    <property type="entry name" value="RNaseH_sf"/>
</dbReference>
<dbReference type="PANTHER" id="PTHR47331">
    <property type="entry name" value="PHD-TYPE DOMAIN-CONTAINING PROTEIN"/>
    <property type="match status" value="1"/>
</dbReference>
<dbReference type="InterPro" id="IPR041588">
    <property type="entry name" value="Integrase_H2C2"/>
</dbReference>
<dbReference type="GO" id="GO:0071897">
    <property type="term" value="P:DNA biosynthetic process"/>
    <property type="evidence" value="ECO:0007669"/>
    <property type="project" value="UniProtKB-ARBA"/>
</dbReference>
<evidence type="ECO:0000259" key="1">
    <source>
        <dbReference type="PROSITE" id="PS50994"/>
    </source>
</evidence>
<keyword evidence="5" id="KW-1185">Reference proteome</keyword>
<dbReference type="Gene3D" id="3.30.70.270">
    <property type="match status" value="1"/>
</dbReference>
<dbReference type="Pfam" id="PF17921">
    <property type="entry name" value="Integrase_H2C2"/>
    <property type="match status" value="1"/>
</dbReference>
<name>A0A4Y2SA27_ARAVE</name>
<dbReference type="GO" id="GO:0042575">
    <property type="term" value="C:DNA polymerase complex"/>
    <property type="evidence" value="ECO:0007669"/>
    <property type="project" value="UniProtKB-ARBA"/>
</dbReference>
<dbReference type="Pfam" id="PF03564">
    <property type="entry name" value="DUF1759"/>
    <property type="match status" value="1"/>
</dbReference>
<dbReference type="EMBL" id="BGPR01020597">
    <property type="protein sequence ID" value="GBN85052.1"/>
    <property type="molecule type" value="Genomic_DNA"/>
</dbReference>
<comment type="caution">
    <text evidence="4">The sequence shown here is derived from an EMBL/GenBank/DDBJ whole genome shotgun (WGS) entry which is preliminary data.</text>
</comment>
<dbReference type="SUPFAM" id="SSF53098">
    <property type="entry name" value="Ribonuclease H-like"/>
    <property type="match status" value="1"/>
</dbReference>
<dbReference type="Gene3D" id="1.10.340.70">
    <property type="match status" value="1"/>
</dbReference>
<sequence length="1551" mass="177683">MDALKQKRSTLRSAFTRSANNLEALLAATQLKASDIKINYEQISRRFKQLKECDTKLLELLQKENCTSDEYEKEYITCESYEDKFIALKIKVKNVLAGDAKNGTDLTHYTDTASKCKLPEIQLPTFDGNPREWLNFWTQFQKIHEEASIDERDKYQYLIQSTVPGSTPREIVESFPATAENYKKAVEYLKERFGKESVLVQVYIRDLLQLVIVKNKCELSTLYDKLQTRIRSLDSLGLTKDILFPLVESTLPVDIVKMRDRQRHLVQDTQGKSDLDLLMDFVKNEVDSEFRVKISREIFNSGKITNRKSVSQYSESKPVVSTACELLTANDNNKSTGNIRKFKKFDSCIFCDKSHASESCNEVSNMNLDCKKYILKKKKACFVCLKRFHRANQCKSGHKCHICKKRHFVILCPDLPSNKLDKLSNGENDETKTSTLNSHVQLSDVYLQTLILRLCNGKKEMFIRAIYDTGSMKSYISSDIAQSMNYEPISEVNLKQSLFGAIETDEVSYKNYVIELSNVDNSYKCKFEVLGQNRICSEIKQIPSGPWLKEFKMHGIKLTDLENSTLKVDKEIKLIGADVAGKLFTGKIIPLKSNLTAVHTRLGWTVLGKLFGSEPSVESKHSLIISSLLTQTRCISDLWSLDVLGITGSTHRQTAKELEEETTKYFNETLCVNAEGSYEVALPWVVDNSSLPENKKLAEKSLLSTKRKLMTSGKLEAYGEVFDNWLNLGIIEKIPQGETGRVHYLPHRPVIKEGSTTSIRPVFNASSHALGFPSLNECLSTGPNLLEIIPTILNRFRRNYVGVTSDIEKAFLQISIREKDRDYLRFLWLRKDDLEQVQEYRHRRVVFGLTCSPYLLAATLQCHLSRVQENLSCTSEILKTAFYVDNCVTSLDSELEMRKFILESQIIMSSGNFNLRGWKSNLHSVVPNGNTSTDENVSVLGLVWHTDTDTLSCKVEQTVTLEKPITKMLVLAIAHQIFDPIGFTTPVMLIPKLILQETWNLKLKWDDTLPDDLVRKFKSWYRQLYLIANMRVPRWFSISPTTESLSVHVFCDASQKAYATCIFLRVKQGDKIVVTLVHARSRVASVKTVTIPRLELLACLIGARLLSSVINDLKLYEVNIYCWTDSTTALCWIQRDQNWGTFVQNRVREIRSLTSSTVKLLIMNAYNDLLHAGTFMLMSHLREKYWIIKARKTIRNCIRKCVKCQRFKTKKCEVTPGILPKDRVRDAATFEIVGVDLAGPLYLRNGPKAYIVLYTCAVYRAIHLELITSLTTEVFLQSLRRFIARRGRPTTIYSDNGTNFKGAERLLHALDWDDILSKAAEEKIQWKFNPPSAAWWGGWWERLVQMTKEILRKILGRAALDYEELVTVLCDCEKVINSRPLTYVSEEVDDVSPLTPEMFLREIPESGVADIDTVDKEKLSKRAKYLQKIREQLRARFRIEYLGQLRQQSIKNYENKPIEVGEIVLLEDSNKKRTHWNLARVLKLMPGRDGNIRLVLVKTQNSEFLRPVQRLYRLEIENPVVKGKDNVIPLATSSGRVVKSPERFGNVIIQN</sequence>
<evidence type="ECO:0000313" key="3">
    <source>
        <dbReference type="EMBL" id="GBM74098.1"/>
    </source>
</evidence>